<organism evidence="3 4">
    <name type="scientific">Streptomyces venezuelae</name>
    <dbReference type="NCBI Taxonomy" id="54571"/>
    <lineage>
        <taxon>Bacteria</taxon>
        <taxon>Bacillati</taxon>
        <taxon>Actinomycetota</taxon>
        <taxon>Actinomycetes</taxon>
        <taxon>Kitasatosporales</taxon>
        <taxon>Streptomycetaceae</taxon>
        <taxon>Streptomyces</taxon>
    </lineage>
</organism>
<feature type="compositionally biased region" description="Gly residues" evidence="1">
    <location>
        <begin position="23"/>
        <end position="34"/>
    </location>
</feature>
<evidence type="ECO:0000259" key="2">
    <source>
        <dbReference type="Pfam" id="PF01636"/>
    </source>
</evidence>
<accession>A0A5P2CVD5</accession>
<dbReference type="AlphaFoldDB" id="A0A5P2CVD5"/>
<gene>
    <name evidence="3" type="ORF">DEJ50_02320</name>
</gene>
<dbReference type="Gene3D" id="3.90.1200.10">
    <property type="match status" value="1"/>
</dbReference>
<evidence type="ECO:0000313" key="4">
    <source>
        <dbReference type="Proteomes" id="UP000325211"/>
    </source>
</evidence>
<dbReference type="Proteomes" id="UP000325211">
    <property type="component" value="Chromosome"/>
</dbReference>
<name>A0A5P2CVD5_STRVZ</name>
<dbReference type="EMBL" id="CP029190">
    <property type="protein sequence ID" value="QES46862.1"/>
    <property type="molecule type" value="Genomic_DNA"/>
</dbReference>
<dbReference type="Pfam" id="PF01636">
    <property type="entry name" value="APH"/>
    <property type="match status" value="1"/>
</dbReference>
<feature type="compositionally biased region" description="Basic residues" evidence="1">
    <location>
        <begin position="55"/>
        <end position="65"/>
    </location>
</feature>
<protein>
    <recommendedName>
        <fullName evidence="2">Aminoglycoside phosphotransferase domain-containing protein</fullName>
    </recommendedName>
</protein>
<feature type="region of interest" description="Disordered" evidence="1">
    <location>
        <begin position="1"/>
        <end position="132"/>
    </location>
</feature>
<feature type="domain" description="Aminoglycoside phosphotransferase" evidence="2">
    <location>
        <begin position="150"/>
        <end position="403"/>
    </location>
</feature>
<proteinExistence type="predicted"/>
<dbReference type="InterPro" id="IPR011009">
    <property type="entry name" value="Kinase-like_dom_sf"/>
</dbReference>
<reference evidence="3 4" key="1">
    <citation type="submission" date="2018-05" db="EMBL/GenBank/DDBJ databases">
        <title>Streptomyces venezuelae.</title>
        <authorList>
            <person name="Kim W."/>
            <person name="Lee N."/>
            <person name="Cho B.-K."/>
        </authorList>
    </citation>
    <scope>NUCLEOTIDE SEQUENCE [LARGE SCALE GENOMIC DNA]</scope>
    <source>
        <strain evidence="3 4">ATCC 21782</strain>
    </source>
</reference>
<dbReference type="InterPro" id="IPR002575">
    <property type="entry name" value="Aminoglycoside_PTrfase"/>
</dbReference>
<feature type="compositionally biased region" description="Low complexity" evidence="1">
    <location>
        <begin position="35"/>
        <end position="44"/>
    </location>
</feature>
<feature type="compositionally biased region" description="Low complexity" evidence="1">
    <location>
        <begin position="105"/>
        <end position="119"/>
    </location>
</feature>
<dbReference type="SUPFAM" id="SSF56112">
    <property type="entry name" value="Protein kinase-like (PK-like)"/>
    <property type="match status" value="1"/>
</dbReference>
<evidence type="ECO:0000256" key="1">
    <source>
        <dbReference type="SAM" id="MobiDB-lite"/>
    </source>
</evidence>
<feature type="compositionally biased region" description="Low complexity" evidence="1">
    <location>
        <begin position="69"/>
        <end position="82"/>
    </location>
</feature>
<sequence>MASAGRRGGQRPRGEPARRGAARGLGGAGAGGGARQAAGRQLGEPCAVSGPGGVHLRRRGPGRQHPRADQAASGGAAGVAAGRAGGAGLAGPAEAAAADRGLPDRAPGGHRAPGAARGPALDRPRPGPGAVNEGTAALLARAYGLVPHTVEPGPAGTESVNHIVTEAGGARWFVKGHPPGADPVAVEQALELGRFAGRAGVPVPEVRETGDGRLLARAPAGGSPAAVSVSAYVAGAETAEGGLYGGRWAAVGRTLARLHTALARHPGGHVRLAPSTVVHDPGARRDRLRRLIERYEERPREGFEGWALDAARDRLALLPRIDELAAALPDRLTVQAVHGDLASPNLLLRGERVAAVIDFRPPGPRAAVWEIARIGCDPRTVVTRADWPAGLARLIAAYRAARPGFPAAELAAVPRTALCALAGSVYPLNEPLDHPQSVTRSLRTYAVTRDRAITLLLERLPEAERAVAEALKHVRFAPL</sequence>
<evidence type="ECO:0000313" key="3">
    <source>
        <dbReference type="EMBL" id="QES46862.1"/>
    </source>
</evidence>